<dbReference type="Pfam" id="PF14748">
    <property type="entry name" value="P5CR_dimer"/>
    <property type="match status" value="1"/>
</dbReference>
<dbReference type="InterPro" id="IPR029036">
    <property type="entry name" value="P5CR_dimer"/>
</dbReference>
<evidence type="ECO:0000256" key="6">
    <source>
        <dbReference type="NCBIfam" id="TIGR00112"/>
    </source>
</evidence>
<evidence type="ECO:0000256" key="1">
    <source>
        <dbReference type="ARBA" id="ARBA00005525"/>
    </source>
</evidence>
<dbReference type="Pfam" id="PF03807">
    <property type="entry name" value="F420_oxidored"/>
    <property type="match status" value="1"/>
</dbReference>
<dbReference type="SUPFAM" id="SSF51735">
    <property type="entry name" value="NAD(P)-binding Rossmann-fold domains"/>
    <property type="match status" value="1"/>
</dbReference>
<dbReference type="HAMAP" id="MF_01925">
    <property type="entry name" value="P5C_reductase"/>
    <property type="match status" value="1"/>
</dbReference>
<comment type="pathway">
    <text evidence="5">Amino-acid biosynthesis; L-proline biosynthesis; L-proline from L-glutamate 5-semialdehyde: step 1/1.</text>
</comment>
<dbReference type="KEGG" id="lyd:D7I47_07310"/>
<comment type="similarity">
    <text evidence="1 5">Belongs to the pyrroline-5-carboxylate reductase family.</text>
</comment>
<evidence type="ECO:0000256" key="5">
    <source>
        <dbReference type="HAMAP-Rule" id="MF_01925"/>
    </source>
</evidence>
<dbReference type="EMBL" id="CP032630">
    <property type="protein sequence ID" value="AYF98080.1"/>
    <property type="molecule type" value="Genomic_DNA"/>
</dbReference>
<feature type="binding site" evidence="7">
    <location>
        <position position="37"/>
    </location>
    <ligand>
        <name>NADP(+)</name>
        <dbReference type="ChEBI" id="CHEBI:58349"/>
    </ligand>
</feature>
<proteinExistence type="inferred from homology"/>
<keyword evidence="5" id="KW-0641">Proline biosynthesis</keyword>
<dbReference type="InterPro" id="IPR000304">
    <property type="entry name" value="Pyrroline-COOH_reductase"/>
</dbReference>
<feature type="domain" description="Pyrroline-5-carboxylate reductase dimerisation" evidence="9">
    <location>
        <begin position="166"/>
        <end position="270"/>
    </location>
</feature>
<dbReference type="GO" id="GO:0055129">
    <property type="term" value="P:L-proline biosynthetic process"/>
    <property type="evidence" value="ECO:0007669"/>
    <property type="project" value="UniProtKB-UniRule"/>
</dbReference>
<sequence length="274" mass="27813">MTTLPSLAVLGAGSMAGAIVRGLIASGVDPASVAVSTRSTASAEAWRAEGVRAVALEDDPDANAAVVAGAGLVLLGVKPAMVPDTLREVAGALAPDAVVVSVAAGVTTATMESLVPNPVIRSMPNTPALVRRAVTGVAAGSRAGEAELALARALFSAVGAVVELPEEQIDALSAISGSGPATIYFLVEKLTETAERLGFDHDDARLLAEQTLIGSAYLLESTGEEPAELRRRVTSPKGTTERIIAVLDEAQLTDVFERAAEAAIARARELAAGA</sequence>
<accession>A0A387BHR0</accession>
<comment type="function">
    <text evidence="4 5">Catalyzes the reduction of 1-pyrroline-5-carboxylate (PCA) to L-proline.</text>
</comment>
<keyword evidence="5" id="KW-0963">Cytoplasm</keyword>
<dbReference type="EC" id="1.5.1.2" evidence="5 6"/>
<dbReference type="Gene3D" id="3.40.50.720">
    <property type="entry name" value="NAD(P)-binding Rossmann-like Domain"/>
    <property type="match status" value="1"/>
</dbReference>
<evidence type="ECO:0000313" key="11">
    <source>
        <dbReference type="Proteomes" id="UP000278886"/>
    </source>
</evidence>
<evidence type="ECO:0000256" key="2">
    <source>
        <dbReference type="ARBA" id="ARBA00022857"/>
    </source>
</evidence>
<feature type="domain" description="Pyrroline-5-carboxylate reductase catalytic N-terminal" evidence="8">
    <location>
        <begin position="7"/>
        <end position="105"/>
    </location>
</feature>
<dbReference type="Gene3D" id="1.10.3730.10">
    <property type="entry name" value="ProC C-terminal domain-like"/>
    <property type="match status" value="1"/>
</dbReference>
<dbReference type="AlphaFoldDB" id="A0A387BHR0"/>
<dbReference type="GO" id="GO:0005737">
    <property type="term" value="C:cytoplasm"/>
    <property type="evidence" value="ECO:0007669"/>
    <property type="project" value="UniProtKB-SubCell"/>
</dbReference>
<feature type="binding site" evidence="7">
    <location>
        <position position="63"/>
    </location>
    <ligand>
        <name>NADPH</name>
        <dbReference type="ChEBI" id="CHEBI:57783"/>
    </ligand>
</feature>
<gene>
    <name evidence="5 10" type="primary">proC</name>
    <name evidence="10" type="ORF">D7I47_07310</name>
</gene>
<dbReference type="FunFam" id="1.10.3730.10:FF:000001">
    <property type="entry name" value="Pyrroline-5-carboxylate reductase"/>
    <property type="match status" value="1"/>
</dbReference>
<evidence type="ECO:0000256" key="4">
    <source>
        <dbReference type="ARBA" id="ARBA00058118"/>
    </source>
</evidence>
<feature type="binding site" evidence="7">
    <location>
        <begin position="10"/>
        <end position="15"/>
    </location>
    <ligand>
        <name>NADP(+)</name>
        <dbReference type="ChEBI" id="CHEBI:58349"/>
    </ligand>
</feature>
<name>A0A387BHR0_9MICO</name>
<dbReference type="PANTHER" id="PTHR11645">
    <property type="entry name" value="PYRROLINE-5-CARBOXYLATE REDUCTASE"/>
    <property type="match status" value="1"/>
</dbReference>
<reference evidence="11" key="1">
    <citation type="submission" date="2018-09" db="EMBL/GenBank/DDBJ databases">
        <title>Genome sequencing of strain 2DFWR-13.</title>
        <authorList>
            <person name="Heo J."/>
            <person name="Kim S.-J."/>
            <person name="Kwon S.-W."/>
        </authorList>
    </citation>
    <scope>NUCLEOTIDE SEQUENCE [LARGE SCALE GENOMIC DNA]</scope>
    <source>
        <strain evidence="11">2DFWR-13</strain>
    </source>
</reference>
<evidence type="ECO:0000259" key="9">
    <source>
        <dbReference type="Pfam" id="PF14748"/>
    </source>
</evidence>
<dbReference type="Proteomes" id="UP000278886">
    <property type="component" value="Chromosome"/>
</dbReference>
<keyword evidence="11" id="KW-1185">Reference proteome</keyword>
<evidence type="ECO:0000313" key="10">
    <source>
        <dbReference type="EMBL" id="AYF98080.1"/>
    </source>
</evidence>
<comment type="catalytic activity">
    <reaction evidence="5">
        <text>L-proline + NADP(+) = (S)-1-pyrroline-5-carboxylate + NADPH + 2 H(+)</text>
        <dbReference type="Rhea" id="RHEA:14109"/>
        <dbReference type="ChEBI" id="CHEBI:15378"/>
        <dbReference type="ChEBI" id="CHEBI:17388"/>
        <dbReference type="ChEBI" id="CHEBI:57783"/>
        <dbReference type="ChEBI" id="CHEBI:58349"/>
        <dbReference type="ChEBI" id="CHEBI:60039"/>
        <dbReference type="EC" id="1.5.1.2"/>
    </reaction>
</comment>
<dbReference type="PANTHER" id="PTHR11645:SF0">
    <property type="entry name" value="PYRROLINE-5-CARBOXYLATE REDUCTASE 3"/>
    <property type="match status" value="1"/>
</dbReference>
<dbReference type="UniPathway" id="UPA00098">
    <property type="reaction ID" value="UER00361"/>
</dbReference>
<keyword evidence="3 5" id="KW-0560">Oxidoreductase</keyword>
<organism evidence="10 11">
    <name type="scientific">Protaetiibacter intestinalis</name>
    <dbReference type="NCBI Taxonomy" id="2419774"/>
    <lineage>
        <taxon>Bacteria</taxon>
        <taxon>Bacillati</taxon>
        <taxon>Actinomycetota</taxon>
        <taxon>Actinomycetes</taxon>
        <taxon>Micrococcales</taxon>
        <taxon>Microbacteriaceae</taxon>
        <taxon>Protaetiibacter</taxon>
    </lineage>
</organism>
<keyword evidence="5" id="KW-0028">Amino-acid biosynthesis</keyword>
<dbReference type="InterPro" id="IPR036291">
    <property type="entry name" value="NAD(P)-bd_dom_sf"/>
</dbReference>
<comment type="subcellular location">
    <subcellularLocation>
        <location evidence="5">Cytoplasm</location>
    </subcellularLocation>
</comment>
<dbReference type="InterPro" id="IPR028939">
    <property type="entry name" value="P5C_Rdtase_cat_N"/>
</dbReference>
<protein>
    <recommendedName>
        <fullName evidence="5 6">Pyrroline-5-carboxylate reductase</fullName>
        <shortName evidence="5">P5C reductase</shortName>
        <shortName evidence="5">P5CR</shortName>
        <ecNumber evidence="5 6">1.5.1.2</ecNumber>
    </recommendedName>
    <alternativeName>
        <fullName evidence="5">PCA reductase</fullName>
    </alternativeName>
</protein>
<dbReference type="SUPFAM" id="SSF48179">
    <property type="entry name" value="6-phosphogluconate dehydrogenase C-terminal domain-like"/>
    <property type="match status" value="1"/>
</dbReference>
<dbReference type="NCBIfam" id="TIGR00112">
    <property type="entry name" value="proC"/>
    <property type="match status" value="1"/>
</dbReference>
<dbReference type="OrthoDB" id="9805754at2"/>
<dbReference type="PIRSF" id="PIRSF000193">
    <property type="entry name" value="Pyrrol-5-carb_rd"/>
    <property type="match status" value="1"/>
</dbReference>
<dbReference type="GO" id="GO:0004735">
    <property type="term" value="F:pyrroline-5-carboxylate reductase activity"/>
    <property type="evidence" value="ECO:0007669"/>
    <property type="project" value="UniProtKB-UniRule"/>
</dbReference>
<comment type="catalytic activity">
    <reaction evidence="5">
        <text>L-proline + NAD(+) = (S)-1-pyrroline-5-carboxylate + NADH + 2 H(+)</text>
        <dbReference type="Rhea" id="RHEA:14105"/>
        <dbReference type="ChEBI" id="CHEBI:15378"/>
        <dbReference type="ChEBI" id="CHEBI:17388"/>
        <dbReference type="ChEBI" id="CHEBI:57540"/>
        <dbReference type="ChEBI" id="CHEBI:57945"/>
        <dbReference type="ChEBI" id="CHEBI:60039"/>
        <dbReference type="EC" id="1.5.1.2"/>
    </reaction>
</comment>
<evidence type="ECO:0000256" key="7">
    <source>
        <dbReference type="PIRSR" id="PIRSR000193-1"/>
    </source>
</evidence>
<dbReference type="InterPro" id="IPR008927">
    <property type="entry name" value="6-PGluconate_DH-like_C_sf"/>
</dbReference>
<keyword evidence="2 5" id="KW-0521">NADP</keyword>
<evidence type="ECO:0000256" key="3">
    <source>
        <dbReference type="ARBA" id="ARBA00023002"/>
    </source>
</evidence>
<evidence type="ECO:0000259" key="8">
    <source>
        <dbReference type="Pfam" id="PF03807"/>
    </source>
</evidence>